<sequence>MDRKALERKKRRIEGLINANLIVMQVLRQQFSASRSKALEQYRTGRAMIAEYDRVLKELGRY</sequence>
<name>A0A6P1VPG8_9BACT</name>
<dbReference type="EMBL" id="CP045997">
    <property type="protein sequence ID" value="QHV94002.1"/>
    <property type="molecule type" value="Genomic_DNA"/>
</dbReference>
<dbReference type="KEGG" id="senf:GJR95_02715"/>
<protein>
    <submittedName>
        <fullName evidence="1">Uncharacterized protein</fullName>
    </submittedName>
</protein>
<keyword evidence="2" id="KW-1185">Reference proteome</keyword>
<proteinExistence type="predicted"/>
<evidence type="ECO:0000313" key="1">
    <source>
        <dbReference type="EMBL" id="QHV94002.1"/>
    </source>
</evidence>
<gene>
    <name evidence="1" type="ORF">GJR95_02715</name>
</gene>
<accession>A0A6P1VPG8</accession>
<organism evidence="1 2">
    <name type="scientific">Spirosoma endbachense</name>
    <dbReference type="NCBI Taxonomy" id="2666025"/>
    <lineage>
        <taxon>Bacteria</taxon>
        <taxon>Pseudomonadati</taxon>
        <taxon>Bacteroidota</taxon>
        <taxon>Cytophagia</taxon>
        <taxon>Cytophagales</taxon>
        <taxon>Cytophagaceae</taxon>
        <taxon>Spirosoma</taxon>
    </lineage>
</organism>
<dbReference type="RefSeq" id="WP_162384424.1">
    <property type="nucleotide sequence ID" value="NZ_CP045997.1"/>
</dbReference>
<dbReference type="Proteomes" id="UP000464577">
    <property type="component" value="Chromosome"/>
</dbReference>
<dbReference type="AlphaFoldDB" id="A0A6P1VPG8"/>
<evidence type="ECO:0000313" key="2">
    <source>
        <dbReference type="Proteomes" id="UP000464577"/>
    </source>
</evidence>
<reference evidence="1 2" key="1">
    <citation type="submission" date="2019-11" db="EMBL/GenBank/DDBJ databases">
        <title>Spirosoma endbachense sp. nov., isolated from a natural salt meadow.</title>
        <authorList>
            <person name="Rojas J."/>
            <person name="Ambika Manirajan B."/>
            <person name="Ratering S."/>
            <person name="Suarez C."/>
            <person name="Geissler-Plaum R."/>
            <person name="Schnell S."/>
        </authorList>
    </citation>
    <scope>NUCLEOTIDE SEQUENCE [LARGE SCALE GENOMIC DNA]</scope>
    <source>
        <strain evidence="1 2">I-24</strain>
    </source>
</reference>